<comment type="caution">
    <text evidence="5">The sequence shown here is derived from an EMBL/GenBank/DDBJ whole genome shotgun (WGS) entry which is preliminary data.</text>
</comment>
<dbReference type="PROSITE" id="PS50893">
    <property type="entry name" value="ABC_TRANSPORTER_2"/>
    <property type="match status" value="1"/>
</dbReference>
<dbReference type="SMART" id="SM00382">
    <property type="entry name" value="AAA"/>
    <property type="match status" value="1"/>
</dbReference>
<keyword evidence="2" id="KW-0547">Nucleotide-binding</keyword>
<gene>
    <name evidence="5" type="ORF">PWYN_00875</name>
</gene>
<dbReference type="InterPro" id="IPR051782">
    <property type="entry name" value="ABC_Transporter_VariousFunc"/>
</dbReference>
<dbReference type="Proteomes" id="UP000029734">
    <property type="component" value="Unassembled WGS sequence"/>
</dbReference>
<dbReference type="GO" id="GO:0016887">
    <property type="term" value="F:ATP hydrolysis activity"/>
    <property type="evidence" value="ECO:0007669"/>
    <property type="project" value="InterPro"/>
</dbReference>
<dbReference type="AlphaFoldDB" id="A0A098MDX3"/>
<dbReference type="EMBL" id="JQCR01000001">
    <property type="protein sequence ID" value="KGE20765.1"/>
    <property type="molecule type" value="Genomic_DNA"/>
</dbReference>
<dbReference type="OrthoDB" id="9804819at2"/>
<evidence type="ECO:0000256" key="2">
    <source>
        <dbReference type="ARBA" id="ARBA00022741"/>
    </source>
</evidence>
<dbReference type="STRING" id="268407.PWYN_00875"/>
<dbReference type="RefSeq" id="WP_036647394.1">
    <property type="nucleotide sequence ID" value="NZ_JQCR01000001.1"/>
</dbReference>
<dbReference type="eggNOG" id="COG1131">
    <property type="taxonomic scope" value="Bacteria"/>
</dbReference>
<dbReference type="InterPro" id="IPR003439">
    <property type="entry name" value="ABC_transporter-like_ATP-bd"/>
</dbReference>
<evidence type="ECO:0000259" key="4">
    <source>
        <dbReference type="PROSITE" id="PS50893"/>
    </source>
</evidence>
<evidence type="ECO:0000256" key="3">
    <source>
        <dbReference type="ARBA" id="ARBA00022840"/>
    </source>
</evidence>
<accession>A0A098MDX3</accession>
<dbReference type="InterPro" id="IPR003593">
    <property type="entry name" value="AAA+_ATPase"/>
</dbReference>
<dbReference type="SUPFAM" id="SSF52540">
    <property type="entry name" value="P-loop containing nucleoside triphosphate hydrolases"/>
    <property type="match status" value="1"/>
</dbReference>
<reference evidence="5 6" key="1">
    <citation type="submission" date="2014-08" db="EMBL/GenBank/DDBJ databases">
        <authorList>
            <person name="den Bakker H.C."/>
        </authorList>
    </citation>
    <scope>NUCLEOTIDE SEQUENCE [LARGE SCALE GENOMIC DNA]</scope>
    <source>
        <strain evidence="5 6">DSM 18334</strain>
    </source>
</reference>
<proteinExistence type="predicted"/>
<reference evidence="5 6" key="2">
    <citation type="submission" date="2014-10" db="EMBL/GenBank/DDBJ databases">
        <title>Comparative genomics of the Paenibacillus odorifer group.</title>
        <authorList>
            <person name="Tsai Y.-C."/>
            <person name="Martin N."/>
            <person name="Korlach J."/>
            <person name="Wiedmann M."/>
        </authorList>
    </citation>
    <scope>NUCLEOTIDE SEQUENCE [LARGE SCALE GENOMIC DNA]</scope>
    <source>
        <strain evidence="5 6">DSM 18334</strain>
    </source>
</reference>
<sequence>MTDLREESSEDVHSTTGMELFRVSRVFRGGQGVHDVSLVLKSQAIHGMIGANGSGKSTLLALMAGQQFPDSGQVLYGGIPVHEHAHTLSNICLVKTHERSWENYTLKQIFSFAALLYPNWDAGLAGELMDKFQLNAKKKYKQLSRGGQSMAGIIKGMASRAPLTLLDEPVIGLDASMREIFYKALLADYSMFPRTFVMTTHLIDESENLFEYMTYIKKGNVAYHGPVEDLSAKASYLTGTSSLLEELTKDKRTLHVERLGGRLLLALEDLSDPSERKHWLDKGVELSPISLQKLFVYMTQRDAANNEREGNR</sequence>
<keyword evidence="6" id="KW-1185">Reference proteome</keyword>
<dbReference type="Gene3D" id="3.40.50.300">
    <property type="entry name" value="P-loop containing nucleotide triphosphate hydrolases"/>
    <property type="match status" value="1"/>
</dbReference>
<feature type="domain" description="ABC transporter" evidence="4">
    <location>
        <begin position="18"/>
        <end position="243"/>
    </location>
</feature>
<evidence type="ECO:0000256" key="1">
    <source>
        <dbReference type="ARBA" id="ARBA00022448"/>
    </source>
</evidence>
<dbReference type="PANTHER" id="PTHR42939">
    <property type="entry name" value="ABC TRANSPORTER ATP-BINDING PROTEIN ALBC-RELATED"/>
    <property type="match status" value="1"/>
</dbReference>
<evidence type="ECO:0000313" key="5">
    <source>
        <dbReference type="EMBL" id="KGE20765.1"/>
    </source>
</evidence>
<dbReference type="PANTHER" id="PTHR42939:SF1">
    <property type="entry name" value="ABC TRANSPORTER ATP-BINDING PROTEIN ALBC-RELATED"/>
    <property type="match status" value="1"/>
</dbReference>
<dbReference type="InterPro" id="IPR027417">
    <property type="entry name" value="P-loop_NTPase"/>
</dbReference>
<dbReference type="Pfam" id="PF00005">
    <property type="entry name" value="ABC_tran"/>
    <property type="match status" value="1"/>
</dbReference>
<keyword evidence="3" id="KW-0067">ATP-binding</keyword>
<protein>
    <recommendedName>
        <fullName evidence="4">ABC transporter domain-containing protein</fullName>
    </recommendedName>
</protein>
<organism evidence="5 6">
    <name type="scientific">Paenibacillus wynnii</name>
    <dbReference type="NCBI Taxonomy" id="268407"/>
    <lineage>
        <taxon>Bacteria</taxon>
        <taxon>Bacillati</taxon>
        <taxon>Bacillota</taxon>
        <taxon>Bacilli</taxon>
        <taxon>Bacillales</taxon>
        <taxon>Paenibacillaceae</taxon>
        <taxon>Paenibacillus</taxon>
    </lineage>
</organism>
<evidence type="ECO:0000313" key="6">
    <source>
        <dbReference type="Proteomes" id="UP000029734"/>
    </source>
</evidence>
<dbReference type="GO" id="GO:0005524">
    <property type="term" value="F:ATP binding"/>
    <property type="evidence" value="ECO:0007669"/>
    <property type="project" value="UniProtKB-KW"/>
</dbReference>
<keyword evidence="1" id="KW-0813">Transport</keyword>
<name>A0A098MDX3_9BACL</name>